<dbReference type="EMBL" id="JAODUO010002348">
    <property type="protein sequence ID" value="KAK2153115.1"/>
    <property type="molecule type" value="Genomic_DNA"/>
</dbReference>
<keyword evidence="8" id="KW-0732">Signal</keyword>
<evidence type="ECO:0000256" key="8">
    <source>
        <dbReference type="SAM" id="SignalP"/>
    </source>
</evidence>
<evidence type="ECO:0000313" key="10">
    <source>
        <dbReference type="EMBL" id="KAK2153115.1"/>
    </source>
</evidence>
<comment type="subcellular location">
    <subcellularLocation>
        <location evidence="1">Membrane</location>
        <topology evidence="1">Single-pass type I membrane protein</topology>
    </subcellularLocation>
</comment>
<evidence type="ECO:0000256" key="3">
    <source>
        <dbReference type="ARBA" id="ARBA00023157"/>
    </source>
</evidence>
<evidence type="ECO:0000256" key="6">
    <source>
        <dbReference type="SAM" id="MobiDB-lite"/>
    </source>
</evidence>
<gene>
    <name evidence="10" type="ORF">NP493_2354g00006</name>
</gene>
<dbReference type="PROSITE" id="PS50835">
    <property type="entry name" value="IG_LIKE"/>
    <property type="match status" value="1"/>
</dbReference>
<feature type="chain" id="PRO_5042216150" description="Ig-like domain-containing protein" evidence="8">
    <location>
        <begin position="21"/>
        <end position="498"/>
    </location>
</feature>
<evidence type="ECO:0000256" key="5">
    <source>
        <dbReference type="ARBA" id="ARBA00023319"/>
    </source>
</evidence>
<dbReference type="InterPro" id="IPR003599">
    <property type="entry name" value="Ig_sub"/>
</dbReference>
<dbReference type="InterPro" id="IPR036179">
    <property type="entry name" value="Ig-like_dom_sf"/>
</dbReference>
<accession>A0AAD9N1B9</accession>
<comment type="caution">
    <text evidence="10">The sequence shown here is derived from an EMBL/GenBank/DDBJ whole genome shotgun (WGS) entry which is preliminary data.</text>
</comment>
<dbReference type="GO" id="GO:0005886">
    <property type="term" value="C:plasma membrane"/>
    <property type="evidence" value="ECO:0007669"/>
    <property type="project" value="TreeGrafter"/>
</dbReference>
<feature type="transmembrane region" description="Helical" evidence="7">
    <location>
        <begin position="384"/>
        <end position="407"/>
    </location>
</feature>
<dbReference type="Proteomes" id="UP001209878">
    <property type="component" value="Unassembled WGS sequence"/>
</dbReference>
<keyword evidence="5" id="KW-0393">Immunoglobulin domain</keyword>
<keyword evidence="7" id="KW-1133">Transmembrane helix</keyword>
<dbReference type="GO" id="GO:0005911">
    <property type="term" value="C:cell-cell junction"/>
    <property type="evidence" value="ECO:0007669"/>
    <property type="project" value="TreeGrafter"/>
</dbReference>
<reference evidence="10" key="1">
    <citation type="journal article" date="2023" name="Mol. Biol. Evol.">
        <title>Third-Generation Sequencing Reveals the Adaptive Role of the Epigenome in Three Deep-Sea Polychaetes.</title>
        <authorList>
            <person name="Perez M."/>
            <person name="Aroh O."/>
            <person name="Sun Y."/>
            <person name="Lan Y."/>
            <person name="Juniper S.K."/>
            <person name="Young C.R."/>
            <person name="Angers B."/>
            <person name="Qian P.Y."/>
        </authorList>
    </citation>
    <scope>NUCLEOTIDE SEQUENCE</scope>
    <source>
        <strain evidence="10">R07B-5</strain>
    </source>
</reference>
<feature type="region of interest" description="Disordered" evidence="6">
    <location>
        <begin position="465"/>
        <end position="498"/>
    </location>
</feature>
<evidence type="ECO:0000256" key="7">
    <source>
        <dbReference type="SAM" id="Phobius"/>
    </source>
</evidence>
<keyword evidence="3" id="KW-1015">Disulfide bond</keyword>
<dbReference type="SMART" id="SM00409">
    <property type="entry name" value="IG"/>
    <property type="match status" value="1"/>
</dbReference>
<keyword evidence="2 7" id="KW-0472">Membrane</keyword>
<feature type="compositionally biased region" description="Polar residues" evidence="6">
    <location>
        <begin position="435"/>
        <end position="445"/>
    </location>
</feature>
<evidence type="ECO:0000259" key="9">
    <source>
        <dbReference type="PROSITE" id="PS50835"/>
    </source>
</evidence>
<dbReference type="Gene3D" id="2.60.40.10">
    <property type="entry name" value="Immunoglobulins"/>
    <property type="match status" value="1"/>
</dbReference>
<dbReference type="PANTHER" id="PTHR11640">
    <property type="entry name" value="NEPHRIN"/>
    <property type="match status" value="1"/>
</dbReference>
<dbReference type="PANTHER" id="PTHR11640:SF164">
    <property type="entry name" value="MAM DOMAIN-CONTAINING GLYCOSYLPHOSPHATIDYLINOSITOL ANCHOR PROTEIN 1"/>
    <property type="match status" value="1"/>
</dbReference>
<dbReference type="AlphaFoldDB" id="A0AAD9N1B9"/>
<dbReference type="GO" id="GO:0098609">
    <property type="term" value="P:cell-cell adhesion"/>
    <property type="evidence" value="ECO:0007669"/>
    <property type="project" value="TreeGrafter"/>
</dbReference>
<proteinExistence type="predicted"/>
<organism evidence="10 11">
    <name type="scientific">Ridgeia piscesae</name>
    <name type="common">Tubeworm</name>
    <dbReference type="NCBI Taxonomy" id="27915"/>
    <lineage>
        <taxon>Eukaryota</taxon>
        <taxon>Metazoa</taxon>
        <taxon>Spiralia</taxon>
        <taxon>Lophotrochozoa</taxon>
        <taxon>Annelida</taxon>
        <taxon>Polychaeta</taxon>
        <taxon>Sedentaria</taxon>
        <taxon>Canalipalpata</taxon>
        <taxon>Sabellida</taxon>
        <taxon>Siboglinidae</taxon>
        <taxon>Ridgeia</taxon>
    </lineage>
</organism>
<evidence type="ECO:0000256" key="2">
    <source>
        <dbReference type="ARBA" id="ARBA00023136"/>
    </source>
</evidence>
<keyword evidence="11" id="KW-1185">Reference proteome</keyword>
<dbReference type="GO" id="GO:0050839">
    <property type="term" value="F:cell adhesion molecule binding"/>
    <property type="evidence" value="ECO:0007669"/>
    <property type="project" value="TreeGrafter"/>
</dbReference>
<feature type="signal peptide" evidence="8">
    <location>
        <begin position="1"/>
        <end position="20"/>
    </location>
</feature>
<evidence type="ECO:0000256" key="1">
    <source>
        <dbReference type="ARBA" id="ARBA00004479"/>
    </source>
</evidence>
<sequence length="498" mass="53717">MHTLRHGIVYTLYFVAVVCGQLTKSPENVAGLVGSDVTLRCAGTLLSWEEYVSDPTGGAVTISSQASVFKPNMYDVITEPTGTYDLTIKSIQLTQGGRYRCKAFIETTSYTSAQVITFSALDPTCTSNTTNNEAVEGQYIEYSCERKYQGNLTPKMKWRDLSSGEDVTAKDESSAGTVKFSIVVEMTPSHNGDSFTCQTYFDKPQSRDNYADNIPINNNAFNVLYTSQRLNVYYGPRLLAVKFNGRGHTSGENIVVGESNPATRNYTWKNTTSNEIIETGESITVTVEMLGSQSLKAVVCNTIPIPSPHTVCSDFPVNATTTTTTTTTTTATTAEITRATTTKGAVAPSGRTTTTLAVGGKTDGRKHCVSFQSTNISGGGDSTVTIVGTVLGILLCVALVAVVMLVIRVRRLSAARDDALRTQPLATIPDGQQPAVATSAPSQPATRDGTYQGLYQTIPEVRQNDGAYEMIPPAEGTQGDRSEMPYANTRQYENTRRA</sequence>
<dbReference type="InterPro" id="IPR013783">
    <property type="entry name" value="Ig-like_fold"/>
</dbReference>
<feature type="region of interest" description="Disordered" evidence="6">
    <location>
        <begin position="425"/>
        <end position="450"/>
    </location>
</feature>
<dbReference type="InterPro" id="IPR051275">
    <property type="entry name" value="Cell_adhesion_signaling"/>
</dbReference>
<evidence type="ECO:0000256" key="4">
    <source>
        <dbReference type="ARBA" id="ARBA00023180"/>
    </source>
</evidence>
<feature type="domain" description="Ig-like" evidence="9">
    <location>
        <begin position="123"/>
        <end position="217"/>
    </location>
</feature>
<dbReference type="SUPFAM" id="SSF48726">
    <property type="entry name" value="Immunoglobulin"/>
    <property type="match status" value="1"/>
</dbReference>
<name>A0AAD9N1B9_RIDPI</name>
<evidence type="ECO:0000313" key="11">
    <source>
        <dbReference type="Proteomes" id="UP001209878"/>
    </source>
</evidence>
<dbReference type="InterPro" id="IPR007110">
    <property type="entry name" value="Ig-like_dom"/>
</dbReference>
<keyword evidence="7" id="KW-0812">Transmembrane</keyword>
<protein>
    <recommendedName>
        <fullName evidence="9">Ig-like domain-containing protein</fullName>
    </recommendedName>
</protein>
<keyword evidence="4" id="KW-0325">Glycoprotein</keyword>